<accession>A0A376TZC2</accession>
<dbReference type="InterPro" id="IPR036397">
    <property type="entry name" value="RNaseH_sf"/>
</dbReference>
<sequence length="67" mass="7605">MLESYILNSVAGRYDMDSLAERWLKHKTITFEEIAGKGKNQLTFNQIASKRPDVTPPKMLMSPCSCI</sequence>
<dbReference type="EC" id="2.7.7.7" evidence="1"/>
<keyword evidence="1" id="KW-0808">Transferase</keyword>
<evidence type="ECO:0000313" key="1">
    <source>
        <dbReference type="EMBL" id="STI82439.1"/>
    </source>
</evidence>
<evidence type="ECO:0000313" key="2">
    <source>
        <dbReference type="Proteomes" id="UP000254079"/>
    </source>
</evidence>
<keyword evidence="1" id="KW-0548">Nucleotidyltransferase</keyword>
<reference evidence="1 2" key="1">
    <citation type="submission" date="2018-06" db="EMBL/GenBank/DDBJ databases">
        <authorList>
            <consortium name="Pathogen Informatics"/>
            <person name="Doyle S."/>
        </authorList>
    </citation>
    <scope>NUCLEOTIDE SEQUENCE [LARGE SCALE GENOMIC DNA]</scope>
    <source>
        <strain evidence="1 2">NCTC8622</strain>
    </source>
</reference>
<dbReference type="Proteomes" id="UP000254079">
    <property type="component" value="Unassembled WGS sequence"/>
</dbReference>
<dbReference type="InterPro" id="IPR012337">
    <property type="entry name" value="RNaseH-like_sf"/>
</dbReference>
<dbReference type="GO" id="GO:0003887">
    <property type="term" value="F:DNA-directed DNA polymerase activity"/>
    <property type="evidence" value="ECO:0007669"/>
    <property type="project" value="UniProtKB-EC"/>
</dbReference>
<name>A0A376TZC2_ECOLX</name>
<dbReference type="AlphaFoldDB" id="A0A376TZC2"/>
<dbReference type="SUPFAM" id="SSF53098">
    <property type="entry name" value="Ribonuclease H-like"/>
    <property type="match status" value="1"/>
</dbReference>
<dbReference type="EMBL" id="UGCP01000002">
    <property type="protein sequence ID" value="STI82439.1"/>
    <property type="molecule type" value="Genomic_DNA"/>
</dbReference>
<dbReference type="GO" id="GO:0003676">
    <property type="term" value="F:nucleic acid binding"/>
    <property type="evidence" value="ECO:0007669"/>
    <property type="project" value="InterPro"/>
</dbReference>
<dbReference type="Gene3D" id="3.30.420.10">
    <property type="entry name" value="Ribonuclease H-like superfamily/Ribonuclease H"/>
    <property type="match status" value="1"/>
</dbReference>
<proteinExistence type="predicted"/>
<organism evidence="1 2">
    <name type="scientific">Escherichia coli</name>
    <dbReference type="NCBI Taxonomy" id="562"/>
    <lineage>
        <taxon>Bacteria</taxon>
        <taxon>Pseudomonadati</taxon>
        <taxon>Pseudomonadota</taxon>
        <taxon>Gammaproteobacteria</taxon>
        <taxon>Enterobacterales</taxon>
        <taxon>Enterobacteriaceae</taxon>
        <taxon>Escherichia</taxon>
    </lineage>
</organism>
<protein>
    <submittedName>
        <fullName evidence="1">DNA polymerase I</fullName>
        <ecNumber evidence="1">2.7.7.7</ecNumber>
    </submittedName>
</protein>
<gene>
    <name evidence="1" type="primary">polA_3</name>
    <name evidence="1" type="ORF">NCTC8622_01416</name>
</gene>